<reference evidence="7 8" key="1">
    <citation type="submission" date="2021-03" db="EMBL/GenBank/DDBJ databases">
        <title>Assistant Professor.</title>
        <authorList>
            <person name="Huq M.A."/>
        </authorList>
    </citation>
    <scope>NUCLEOTIDE SEQUENCE [LARGE SCALE GENOMIC DNA]</scope>
    <source>
        <strain evidence="7 8">MAH-29</strain>
    </source>
</reference>
<comment type="subcellular location">
    <subcellularLocation>
        <location evidence="1">Membrane</location>
        <topology evidence="1">Multi-pass membrane protein</topology>
    </subcellularLocation>
</comment>
<gene>
    <name evidence="7" type="ORF">J7I42_30450</name>
</gene>
<feature type="transmembrane region" description="Helical" evidence="5">
    <location>
        <begin position="29"/>
        <end position="47"/>
    </location>
</feature>
<evidence type="ECO:0000256" key="1">
    <source>
        <dbReference type="ARBA" id="ARBA00004141"/>
    </source>
</evidence>
<evidence type="ECO:0000259" key="6">
    <source>
        <dbReference type="Pfam" id="PF07291"/>
    </source>
</evidence>
<protein>
    <recommendedName>
        <fullName evidence="6">Methylamine utilisation protein MauE domain-containing protein</fullName>
    </recommendedName>
</protein>
<name>A0ABS3Z3A0_9BACT</name>
<evidence type="ECO:0000313" key="7">
    <source>
        <dbReference type="EMBL" id="MBO9204648.1"/>
    </source>
</evidence>
<keyword evidence="2 5" id="KW-0812">Transmembrane</keyword>
<keyword evidence="3 5" id="KW-1133">Transmembrane helix</keyword>
<keyword evidence="8" id="KW-1185">Reference proteome</keyword>
<feature type="transmembrane region" description="Helical" evidence="5">
    <location>
        <begin position="96"/>
        <end position="118"/>
    </location>
</feature>
<evidence type="ECO:0000313" key="8">
    <source>
        <dbReference type="Proteomes" id="UP000677244"/>
    </source>
</evidence>
<feature type="domain" description="Methylamine utilisation protein MauE" evidence="6">
    <location>
        <begin position="29"/>
        <end position="154"/>
    </location>
</feature>
<evidence type="ECO:0000256" key="5">
    <source>
        <dbReference type="SAM" id="Phobius"/>
    </source>
</evidence>
<dbReference type="Proteomes" id="UP000677244">
    <property type="component" value="Unassembled WGS sequence"/>
</dbReference>
<evidence type="ECO:0000256" key="4">
    <source>
        <dbReference type="ARBA" id="ARBA00023136"/>
    </source>
</evidence>
<organism evidence="7 8">
    <name type="scientific">Niastella soli</name>
    <dbReference type="NCBI Taxonomy" id="2821487"/>
    <lineage>
        <taxon>Bacteria</taxon>
        <taxon>Pseudomonadati</taxon>
        <taxon>Bacteroidota</taxon>
        <taxon>Chitinophagia</taxon>
        <taxon>Chitinophagales</taxon>
        <taxon>Chitinophagaceae</taxon>
        <taxon>Niastella</taxon>
    </lineage>
</organism>
<accession>A0ABS3Z3A0</accession>
<comment type="caution">
    <text evidence="7">The sequence shown here is derived from an EMBL/GenBank/DDBJ whole genome shotgun (WGS) entry which is preliminary data.</text>
</comment>
<feature type="transmembrane region" description="Helical" evidence="5">
    <location>
        <begin position="67"/>
        <end position="89"/>
    </location>
</feature>
<evidence type="ECO:0000256" key="3">
    <source>
        <dbReference type="ARBA" id="ARBA00022989"/>
    </source>
</evidence>
<dbReference type="Pfam" id="PF07291">
    <property type="entry name" value="MauE"/>
    <property type="match status" value="1"/>
</dbReference>
<keyword evidence="4 5" id="KW-0472">Membrane</keyword>
<proteinExistence type="predicted"/>
<dbReference type="EMBL" id="JAGHKO010000014">
    <property type="protein sequence ID" value="MBO9204648.1"/>
    <property type="molecule type" value="Genomic_DNA"/>
</dbReference>
<sequence length="166" mass="18483">MENILMNEGAPRRNLLIRIITLSWLKKRLAVEIIALLFVILFLYTGISKLMEFDVFQEQLYDSPIVGTVAPVVAWGLPITEFIVSLLLFIPKYRLWGLYAAFILMILFTAYVGILLSISTELPCSCGGIMEALSWQAHLVVNIALIALAFTGIILAKKIKRNGGGL</sequence>
<dbReference type="RefSeq" id="WP_209143426.1">
    <property type="nucleotide sequence ID" value="NZ_JAGHKO010000014.1"/>
</dbReference>
<feature type="transmembrane region" description="Helical" evidence="5">
    <location>
        <begin position="138"/>
        <end position="156"/>
    </location>
</feature>
<evidence type="ECO:0000256" key="2">
    <source>
        <dbReference type="ARBA" id="ARBA00022692"/>
    </source>
</evidence>
<dbReference type="InterPro" id="IPR009908">
    <property type="entry name" value="Methylamine_util_MauE"/>
</dbReference>